<gene>
    <name evidence="1" type="ORF">LCGC14_2841600</name>
</gene>
<protein>
    <submittedName>
        <fullName evidence="1">Uncharacterized protein</fullName>
    </submittedName>
</protein>
<reference evidence="1" key="1">
    <citation type="journal article" date="2015" name="Nature">
        <title>Complex archaea that bridge the gap between prokaryotes and eukaryotes.</title>
        <authorList>
            <person name="Spang A."/>
            <person name="Saw J.H."/>
            <person name="Jorgensen S.L."/>
            <person name="Zaremba-Niedzwiedzka K."/>
            <person name="Martijn J."/>
            <person name="Lind A.E."/>
            <person name="van Eijk R."/>
            <person name="Schleper C."/>
            <person name="Guy L."/>
            <person name="Ettema T.J."/>
        </authorList>
    </citation>
    <scope>NUCLEOTIDE SEQUENCE</scope>
</reference>
<comment type="caution">
    <text evidence="1">The sequence shown here is derived from an EMBL/GenBank/DDBJ whole genome shotgun (WGS) entry which is preliminary data.</text>
</comment>
<accession>A0A0F8YXR7</accession>
<sequence>MAHMLVTGWYPPNKGQELIKVFMSKDKPAYPDFVKKIHHWTVVSSDGNYKT</sequence>
<organism evidence="1">
    <name type="scientific">marine sediment metagenome</name>
    <dbReference type="NCBI Taxonomy" id="412755"/>
    <lineage>
        <taxon>unclassified sequences</taxon>
        <taxon>metagenomes</taxon>
        <taxon>ecological metagenomes</taxon>
    </lineage>
</organism>
<evidence type="ECO:0000313" key="1">
    <source>
        <dbReference type="EMBL" id="KKK78635.1"/>
    </source>
</evidence>
<proteinExistence type="predicted"/>
<dbReference type="EMBL" id="LAZR01054404">
    <property type="protein sequence ID" value="KKK78635.1"/>
    <property type="molecule type" value="Genomic_DNA"/>
</dbReference>
<name>A0A0F8YXR7_9ZZZZ</name>
<dbReference type="AlphaFoldDB" id="A0A0F8YXR7"/>